<dbReference type="Proteomes" id="UP001597249">
    <property type="component" value="Unassembled WGS sequence"/>
</dbReference>
<comment type="caution">
    <text evidence="2">The sequence shown here is derived from an EMBL/GenBank/DDBJ whole genome shotgun (WGS) entry which is preliminary data.</text>
</comment>
<keyword evidence="1" id="KW-1133">Transmembrane helix</keyword>
<sequence length="203" mass="22820">MKFNPDSSFFRAMGTFASFVLVNLVFILTCIPLVTIGAGLAAMQRTMMLYIDNEATALTRTYWRNFKASLVLGTQTWLTVLALAAVFIFNISFWRSSPLWFATPIMIVMIIATVVLLMIVEVLFPLVGTFKNSYRQTMKNAALMVLPSFGKVLLLIAIDAGALALFGLTRIGRAMFVIFGFAFWLYIKAFVEKKLFTKYSDKV</sequence>
<keyword evidence="1" id="KW-0812">Transmembrane</keyword>
<feature type="transmembrane region" description="Helical" evidence="1">
    <location>
        <begin position="171"/>
        <end position="191"/>
    </location>
</feature>
<evidence type="ECO:0000313" key="3">
    <source>
        <dbReference type="Proteomes" id="UP001597249"/>
    </source>
</evidence>
<dbReference type="RefSeq" id="WP_125585343.1">
    <property type="nucleotide sequence ID" value="NZ_JBHTMO010000004.1"/>
</dbReference>
<organism evidence="2 3">
    <name type="scientific">Lacticaseibacillus jixianensis</name>
    <dbReference type="NCBI Taxonomy" id="2486012"/>
    <lineage>
        <taxon>Bacteria</taxon>
        <taxon>Bacillati</taxon>
        <taxon>Bacillota</taxon>
        <taxon>Bacilli</taxon>
        <taxon>Lactobacillales</taxon>
        <taxon>Lactobacillaceae</taxon>
        <taxon>Lacticaseibacillus</taxon>
    </lineage>
</organism>
<accession>A0ABW4B7Z3</accession>
<feature type="transmembrane region" description="Helical" evidence="1">
    <location>
        <begin position="141"/>
        <end position="165"/>
    </location>
</feature>
<keyword evidence="3" id="KW-1185">Reference proteome</keyword>
<dbReference type="InterPro" id="IPR006938">
    <property type="entry name" value="DUF624"/>
</dbReference>
<name>A0ABW4B7Z3_9LACO</name>
<gene>
    <name evidence="2" type="ORF">ACFQ3L_02425</name>
</gene>
<dbReference type="EMBL" id="JBHTMO010000004">
    <property type="protein sequence ID" value="MFD1392443.1"/>
    <property type="molecule type" value="Genomic_DNA"/>
</dbReference>
<feature type="transmembrane region" description="Helical" evidence="1">
    <location>
        <begin position="70"/>
        <end position="93"/>
    </location>
</feature>
<evidence type="ECO:0000313" key="2">
    <source>
        <dbReference type="EMBL" id="MFD1392443.1"/>
    </source>
</evidence>
<feature type="transmembrane region" description="Helical" evidence="1">
    <location>
        <begin position="99"/>
        <end position="120"/>
    </location>
</feature>
<protein>
    <submittedName>
        <fullName evidence="2">YesL family protein</fullName>
    </submittedName>
</protein>
<dbReference type="Pfam" id="PF04854">
    <property type="entry name" value="DUF624"/>
    <property type="match status" value="1"/>
</dbReference>
<evidence type="ECO:0000256" key="1">
    <source>
        <dbReference type="SAM" id="Phobius"/>
    </source>
</evidence>
<proteinExistence type="predicted"/>
<reference evidence="3" key="1">
    <citation type="journal article" date="2019" name="Int. J. Syst. Evol. Microbiol.">
        <title>The Global Catalogue of Microorganisms (GCM) 10K type strain sequencing project: providing services to taxonomists for standard genome sequencing and annotation.</title>
        <authorList>
            <consortium name="The Broad Institute Genomics Platform"/>
            <consortium name="The Broad Institute Genome Sequencing Center for Infectious Disease"/>
            <person name="Wu L."/>
            <person name="Ma J."/>
        </authorList>
    </citation>
    <scope>NUCLEOTIDE SEQUENCE [LARGE SCALE GENOMIC DNA]</scope>
    <source>
        <strain evidence="3">CCM 8911</strain>
    </source>
</reference>
<feature type="transmembrane region" description="Helical" evidence="1">
    <location>
        <begin position="20"/>
        <end position="43"/>
    </location>
</feature>
<keyword evidence="1" id="KW-0472">Membrane</keyword>